<name>A0A919Y3P6_9BACL</name>
<dbReference type="AlphaFoldDB" id="A0A919Y3P6"/>
<evidence type="ECO:0000313" key="3">
    <source>
        <dbReference type="Proteomes" id="UP000678895"/>
    </source>
</evidence>
<sequence>MKQNDKVIELTANAYFESYKCLMDSHISVWDKNRESYSVFFVPAITTAAFSCELAIKSMIQKESETIPKTHDLNKLFYQLNKNTRKEIIKNYYCL</sequence>
<dbReference type="InterPro" id="IPR007842">
    <property type="entry name" value="HEPN_dom"/>
</dbReference>
<dbReference type="RefSeq" id="WP_044478146.1">
    <property type="nucleotide sequence ID" value="NZ_BORS01000004.1"/>
</dbReference>
<feature type="domain" description="HEPN" evidence="1">
    <location>
        <begin position="47"/>
        <end position="88"/>
    </location>
</feature>
<accession>A0A919Y3P6</accession>
<keyword evidence="3" id="KW-1185">Reference proteome</keyword>
<dbReference type="Pfam" id="PF05168">
    <property type="entry name" value="HEPN"/>
    <property type="match status" value="1"/>
</dbReference>
<gene>
    <name evidence="2" type="ORF">J41TS4_13300</name>
</gene>
<evidence type="ECO:0000313" key="2">
    <source>
        <dbReference type="EMBL" id="GIO41572.1"/>
    </source>
</evidence>
<dbReference type="EMBL" id="BORS01000004">
    <property type="protein sequence ID" value="GIO41572.1"/>
    <property type="molecule type" value="Genomic_DNA"/>
</dbReference>
<reference evidence="2" key="1">
    <citation type="submission" date="2021-03" db="EMBL/GenBank/DDBJ databases">
        <title>Antimicrobial resistance genes in bacteria isolated from Japanese honey, and their potential for conferring macrolide and lincosamide resistance in the American foulbrood pathogen Paenibacillus larvae.</title>
        <authorList>
            <person name="Okamoto M."/>
            <person name="Kumagai M."/>
            <person name="Kanamori H."/>
            <person name="Takamatsu D."/>
        </authorList>
    </citation>
    <scope>NUCLEOTIDE SEQUENCE</scope>
    <source>
        <strain evidence="2">J41TS4</strain>
    </source>
</reference>
<comment type="caution">
    <text evidence="2">The sequence shown here is derived from an EMBL/GenBank/DDBJ whole genome shotgun (WGS) entry which is preliminary data.</text>
</comment>
<dbReference type="Proteomes" id="UP000678895">
    <property type="component" value="Unassembled WGS sequence"/>
</dbReference>
<proteinExistence type="predicted"/>
<protein>
    <recommendedName>
        <fullName evidence="1">HEPN domain-containing protein</fullName>
    </recommendedName>
</protein>
<evidence type="ECO:0000259" key="1">
    <source>
        <dbReference type="Pfam" id="PF05168"/>
    </source>
</evidence>
<organism evidence="2 3">
    <name type="scientific">Paenibacillus apis</name>
    <dbReference type="NCBI Taxonomy" id="1792174"/>
    <lineage>
        <taxon>Bacteria</taxon>
        <taxon>Bacillati</taxon>
        <taxon>Bacillota</taxon>
        <taxon>Bacilli</taxon>
        <taxon>Bacillales</taxon>
        <taxon>Paenibacillaceae</taxon>
        <taxon>Paenibacillus</taxon>
    </lineage>
</organism>